<dbReference type="EC" id="2.1.-.-" evidence="5"/>
<dbReference type="GO" id="GO:0008757">
    <property type="term" value="F:S-adenosylmethionine-dependent methyltransferase activity"/>
    <property type="evidence" value="ECO:0007669"/>
    <property type="project" value="InterPro"/>
</dbReference>
<evidence type="ECO:0000256" key="2">
    <source>
        <dbReference type="ARBA" id="ARBA00022603"/>
    </source>
</evidence>
<dbReference type="PANTHER" id="PTHR44942">
    <property type="entry name" value="METHYLTRANSF_11 DOMAIN-CONTAINING PROTEIN"/>
    <property type="match status" value="1"/>
</dbReference>
<comment type="similarity">
    <text evidence="1">Belongs to the methyltransferase superfamily.</text>
</comment>
<evidence type="ECO:0000256" key="3">
    <source>
        <dbReference type="ARBA" id="ARBA00022679"/>
    </source>
</evidence>
<dbReference type="KEGG" id="sapp:SAC06_09885"/>
<keyword evidence="2 5" id="KW-0489">Methyltransferase</keyword>
<reference evidence="5" key="1">
    <citation type="submission" date="2023-11" db="EMBL/GenBank/DDBJ databases">
        <title>Scrofimicrobium hongkongense sp. nov., isolated from a patient with peritonitis.</title>
        <authorList>
            <person name="Lao H.Y."/>
            <person name="Wong A.Y.P."/>
            <person name="Ng T.L."/>
            <person name="Wong R.Y.L."/>
            <person name="Yau M.C.Y."/>
            <person name="Lam J.Y.W."/>
            <person name="Siu G.K.H."/>
        </authorList>
    </citation>
    <scope>NUCLEOTIDE SEQUENCE</scope>
    <source>
        <strain evidence="5">R131</strain>
    </source>
</reference>
<proteinExistence type="inferred from homology"/>
<evidence type="ECO:0000313" key="5">
    <source>
        <dbReference type="EMBL" id="XBW07933.1"/>
    </source>
</evidence>
<protein>
    <submittedName>
        <fullName evidence="5">Class I SAM-dependent methyltransferase</fullName>
        <ecNumber evidence="5">2.1.-.-</ecNumber>
    </submittedName>
</protein>
<dbReference type="RefSeq" id="WP_350258133.1">
    <property type="nucleotide sequence ID" value="NZ_CP138335.1"/>
</dbReference>
<feature type="domain" description="Methyltransferase type 11" evidence="4">
    <location>
        <begin position="46"/>
        <end position="134"/>
    </location>
</feature>
<dbReference type="GO" id="GO:0032259">
    <property type="term" value="P:methylation"/>
    <property type="evidence" value="ECO:0007669"/>
    <property type="project" value="UniProtKB-KW"/>
</dbReference>
<sequence length="246" mass="27533">MEPTPATPNPYAQADPDLYHRVRPGYPEAALEALLTRVGPVRSVADIGAGTGIFARQLLDLEPQVRVEAVEPAPEMPRGAPTQPRLTWHRGTSEATGLAPASVDLVVWAQSFHWVDRERTGPEASRILVPGGHGAIIQNQMEVGEPWVHRLSRIMRSGDVIRADWNPRLPGFKTRLVQVFPWVQTLTVDEVMALARTRSSYLGSGPARQRRMQANLNWYLRDHLAYPKEGQVRIPHLTFLWILDPA</sequence>
<accession>A0AAU7V9B1</accession>
<dbReference type="EMBL" id="CP138335">
    <property type="protein sequence ID" value="XBW07933.1"/>
    <property type="molecule type" value="Genomic_DNA"/>
</dbReference>
<dbReference type="InterPro" id="IPR029063">
    <property type="entry name" value="SAM-dependent_MTases_sf"/>
</dbReference>
<gene>
    <name evidence="5" type="ORF">SAC06_09885</name>
</gene>
<dbReference type="CDD" id="cd02440">
    <property type="entry name" value="AdoMet_MTases"/>
    <property type="match status" value="1"/>
</dbReference>
<organism evidence="5">
    <name type="scientific">Scrofimicrobium appendicitidis</name>
    <dbReference type="NCBI Taxonomy" id="3079930"/>
    <lineage>
        <taxon>Bacteria</taxon>
        <taxon>Bacillati</taxon>
        <taxon>Actinomycetota</taxon>
        <taxon>Actinomycetes</taxon>
        <taxon>Actinomycetales</taxon>
        <taxon>Actinomycetaceae</taxon>
        <taxon>Scrofimicrobium</taxon>
    </lineage>
</organism>
<evidence type="ECO:0000259" key="4">
    <source>
        <dbReference type="Pfam" id="PF08241"/>
    </source>
</evidence>
<keyword evidence="3 5" id="KW-0808">Transferase</keyword>
<dbReference type="SUPFAM" id="SSF53335">
    <property type="entry name" value="S-adenosyl-L-methionine-dependent methyltransferases"/>
    <property type="match status" value="1"/>
</dbReference>
<dbReference type="InterPro" id="IPR013216">
    <property type="entry name" value="Methyltransf_11"/>
</dbReference>
<evidence type="ECO:0000256" key="1">
    <source>
        <dbReference type="ARBA" id="ARBA00008361"/>
    </source>
</evidence>
<dbReference type="PANTHER" id="PTHR44942:SF4">
    <property type="entry name" value="METHYLTRANSFERASE TYPE 11 DOMAIN-CONTAINING PROTEIN"/>
    <property type="match status" value="1"/>
</dbReference>
<dbReference type="Pfam" id="PF08241">
    <property type="entry name" value="Methyltransf_11"/>
    <property type="match status" value="1"/>
</dbReference>
<dbReference type="Gene3D" id="3.40.50.150">
    <property type="entry name" value="Vaccinia Virus protein VP39"/>
    <property type="match status" value="1"/>
</dbReference>
<dbReference type="InterPro" id="IPR051052">
    <property type="entry name" value="Diverse_substrate_MTase"/>
</dbReference>
<dbReference type="AlphaFoldDB" id="A0AAU7V9B1"/>
<name>A0AAU7V9B1_9ACTO</name>